<dbReference type="SUPFAM" id="SSF56601">
    <property type="entry name" value="beta-lactamase/transpeptidase-like"/>
    <property type="match status" value="1"/>
</dbReference>
<gene>
    <name evidence="2" type="ORF">S01H1_60272</name>
</gene>
<dbReference type="EMBL" id="BARS01039476">
    <property type="protein sequence ID" value="GAG19336.1"/>
    <property type="molecule type" value="Genomic_DNA"/>
</dbReference>
<evidence type="ECO:0000259" key="1">
    <source>
        <dbReference type="Pfam" id="PF00144"/>
    </source>
</evidence>
<dbReference type="Pfam" id="PF00144">
    <property type="entry name" value="Beta-lactamase"/>
    <property type="match status" value="1"/>
</dbReference>
<accession>X0X2V1</accession>
<comment type="caution">
    <text evidence="2">The sequence shown here is derived from an EMBL/GenBank/DDBJ whole genome shotgun (WGS) entry which is preliminary data.</text>
</comment>
<dbReference type="PANTHER" id="PTHR43283:SF7">
    <property type="entry name" value="BETA-LACTAMASE-RELATED DOMAIN-CONTAINING PROTEIN"/>
    <property type="match status" value="1"/>
</dbReference>
<dbReference type="Gene3D" id="3.40.710.10">
    <property type="entry name" value="DD-peptidase/beta-lactamase superfamily"/>
    <property type="match status" value="1"/>
</dbReference>
<dbReference type="PANTHER" id="PTHR43283">
    <property type="entry name" value="BETA-LACTAMASE-RELATED"/>
    <property type="match status" value="1"/>
</dbReference>
<protein>
    <recommendedName>
        <fullName evidence="1">Beta-lactamase-related domain-containing protein</fullName>
    </recommendedName>
</protein>
<dbReference type="InterPro" id="IPR012338">
    <property type="entry name" value="Beta-lactam/transpept-like"/>
</dbReference>
<dbReference type="AlphaFoldDB" id="X0X2V1"/>
<name>X0X2V1_9ZZZZ</name>
<sequence length="254" mass="27291">TWSMAKSYTQALAGILVGRGMLSLDERAPIPEWQSEGDPRRDITLRHLLNMTSGIDNGDFGGDDDGAGDIVAQLLFGAGASDLTAFAANHSVIHPPGSHWAYSTATSTLVAGIIGRAVGADAAERRAFIRAELLEPIGAANTVFEFDRAGHFLGGSHIYATARDFARFGLLYLRDGVWDQHRILPEGWVDFARTHAPAANNGTYGAHFWINLEPKKNQFVLLPGAPTSVFEASGNAGQYVIIAPTHDVLIIRLG</sequence>
<feature type="non-terminal residue" evidence="2">
    <location>
        <position position="1"/>
    </location>
</feature>
<organism evidence="2">
    <name type="scientific">marine sediment metagenome</name>
    <dbReference type="NCBI Taxonomy" id="412755"/>
    <lineage>
        <taxon>unclassified sequences</taxon>
        <taxon>metagenomes</taxon>
        <taxon>ecological metagenomes</taxon>
    </lineage>
</organism>
<proteinExistence type="predicted"/>
<evidence type="ECO:0000313" key="2">
    <source>
        <dbReference type="EMBL" id="GAG19336.1"/>
    </source>
</evidence>
<reference evidence="2" key="1">
    <citation type="journal article" date="2014" name="Front. Microbiol.">
        <title>High frequency of phylogenetically diverse reductive dehalogenase-homologous genes in deep subseafloor sedimentary metagenomes.</title>
        <authorList>
            <person name="Kawai M."/>
            <person name="Futagami T."/>
            <person name="Toyoda A."/>
            <person name="Takaki Y."/>
            <person name="Nishi S."/>
            <person name="Hori S."/>
            <person name="Arai W."/>
            <person name="Tsubouchi T."/>
            <person name="Morono Y."/>
            <person name="Uchiyama I."/>
            <person name="Ito T."/>
            <person name="Fujiyama A."/>
            <person name="Inagaki F."/>
            <person name="Takami H."/>
        </authorList>
    </citation>
    <scope>NUCLEOTIDE SEQUENCE</scope>
    <source>
        <strain evidence="2">Expedition CK06-06</strain>
    </source>
</reference>
<dbReference type="InterPro" id="IPR050789">
    <property type="entry name" value="Diverse_Enzym_Activities"/>
</dbReference>
<feature type="non-terminal residue" evidence="2">
    <location>
        <position position="254"/>
    </location>
</feature>
<feature type="domain" description="Beta-lactamase-related" evidence="1">
    <location>
        <begin position="2"/>
        <end position="251"/>
    </location>
</feature>
<dbReference type="InterPro" id="IPR001466">
    <property type="entry name" value="Beta-lactam-related"/>
</dbReference>